<keyword evidence="4" id="KW-1185">Reference proteome</keyword>
<dbReference type="EMBL" id="QXWK01000014">
    <property type="protein sequence ID" value="NBH61648.1"/>
    <property type="molecule type" value="Genomic_DNA"/>
</dbReference>
<accession>A0A845QNN1</accession>
<protein>
    <submittedName>
        <fullName evidence="3">DUF4430 domain-containing protein</fullName>
    </submittedName>
</protein>
<name>A0A845QNN1_9FIRM</name>
<evidence type="ECO:0000259" key="2">
    <source>
        <dbReference type="Pfam" id="PF14478"/>
    </source>
</evidence>
<feature type="compositionally biased region" description="Basic and acidic residues" evidence="1">
    <location>
        <begin position="116"/>
        <end position="133"/>
    </location>
</feature>
<evidence type="ECO:0000256" key="1">
    <source>
        <dbReference type="SAM" id="MobiDB-lite"/>
    </source>
</evidence>
<feature type="region of interest" description="Disordered" evidence="1">
    <location>
        <begin position="115"/>
        <end position="154"/>
    </location>
</feature>
<feature type="domain" description="Transcobalamin-like C-terminal" evidence="2">
    <location>
        <begin position="201"/>
        <end position="278"/>
    </location>
</feature>
<evidence type="ECO:0000313" key="3">
    <source>
        <dbReference type="EMBL" id="NBH61648.1"/>
    </source>
</evidence>
<reference evidence="3 4" key="1">
    <citation type="submission" date="2018-08" db="EMBL/GenBank/DDBJ databases">
        <title>Murine metabolic-syndrome-specific gut microbial biobank.</title>
        <authorList>
            <person name="Liu C."/>
        </authorList>
    </citation>
    <scope>NUCLEOTIDE SEQUENCE [LARGE SCALE GENOMIC DNA]</scope>
    <source>
        <strain evidence="3 4">28</strain>
    </source>
</reference>
<gene>
    <name evidence="3" type="ORF">D0435_08290</name>
</gene>
<sequence>MNLTAREEGPYYGEISEILAELSLQGQVVSFYQDGSFGGKISVTAPMYLEKETKAYAYKVDLEKGTLEYTSDAKLDKESQTAAFSVSEGGDYVVVTKKMHKDDKKKTLDIEELEEEAQKDADSKDGNGSKKSDGNTSNNGGNTSGDNPSKKPEAKDITVSIEIRCDTLAEDLSKLENPALEAYVPADGTILATTKVTVKEGSTVFDVLNKVCRDKKIHLETSYTPAFGSYYVEGINYLYEFDGGSTSGWEYRVNGWYPNYGSSEYVLKDGDSIVWAYTCNLGQDIGDSMPK</sequence>
<evidence type="ECO:0000313" key="4">
    <source>
        <dbReference type="Proteomes" id="UP000446866"/>
    </source>
</evidence>
<dbReference type="AlphaFoldDB" id="A0A845QNN1"/>
<comment type="caution">
    <text evidence="3">The sequence shown here is derived from an EMBL/GenBank/DDBJ whole genome shotgun (WGS) entry which is preliminary data.</text>
</comment>
<feature type="compositionally biased region" description="Low complexity" evidence="1">
    <location>
        <begin position="134"/>
        <end position="147"/>
    </location>
</feature>
<proteinExistence type="predicted"/>
<dbReference type="Pfam" id="PF14478">
    <property type="entry name" value="DUF4430"/>
    <property type="match status" value="1"/>
</dbReference>
<dbReference type="InterPro" id="IPR027954">
    <property type="entry name" value="Transcobalamin-like_C"/>
</dbReference>
<dbReference type="Proteomes" id="UP000446866">
    <property type="component" value="Unassembled WGS sequence"/>
</dbReference>
<organism evidence="3 4">
    <name type="scientific">Anaerotruncus colihominis</name>
    <dbReference type="NCBI Taxonomy" id="169435"/>
    <lineage>
        <taxon>Bacteria</taxon>
        <taxon>Bacillati</taxon>
        <taxon>Bacillota</taxon>
        <taxon>Clostridia</taxon>
        <taxon>Eubacteriales</taxon>
        <taxon>Oscillospiraceae</taxon>
        <taxon>Anaerotruncus</taxon>
    </lineage>
</organism>
<dbReference type="Gene3D" id="2.170.130.30">
    <property type="match status" value="1"/>
</dbReference>